<keyword evidence="5 8" id="KW-0808">Transferase</keyword>
<proteinExistence type="inferred from homology"/>
<dbReference type="GO" id="GO:0010340">
    <property type="term" value="F:carboxyl-O-methyltransferase activity"/>
    <property type="evidence" value="ECO:0007669"/>
    <property type="project" value="UniProtKB-UniRule"/>
</dbReference>
<evidence type="ECO:0000313" key="10">
    <source>
        <dbReference type="EMBL" id="HJD43628.1"/>
    </source>
</evidence>
<dbReference type="EMBL" id="DWUQ01000024">
    <property type="protein sequence ID" value="HJD43628.1"/>
    <property type="molecule type" value="Genomic_DNA"/>
</dbReference>
<dbReference type="PANTHER" id="PTHR13090">
    <property type="entry name" value="ARGININE-HYDROXYLASE NDUFAF5, MITOCHONDRIAL"/>
    <property type="match status" value="1"/>
</dbReference>
<reference evidence="10" key="2">
    <citation type="submission" date="2021-04" db="EMBL/GenBank/DDBJ databases">
        <authorList>
            <person name="Gilroy R."/>
        </authorList>
    </citation>
    <scope>NUCLEOTIDE SEQUENCE</scope>
    <source>
        <strain evidence="10">9264</strain>
    </source>
</reference>
<evidence type="ECO:0000256" key="2">
    <source>
        <dbReference type="ARBA" id="ARBA00004746"/>
    </source>
</evidence>
<dbReference type="InterPro" id="IPR013216">
    <property type="entry name" value="Methyltransf_11"/>
</dbReference>
<comment type="catalytic activity">
    <reaction evidence="1 8">
        <text>malonyl-[ACP] + S-adenosyl-L-methionine = malonyl-[ACP] methyl ester + S-adenosyl-L-homocysteine</text>
        <dbReference type="Rhea" id="RHEA:17105"/>
        <dbReference type="Rhea" id="RHEA-COMP:9623"/>
        <dbReference type="Rhea" id="RHEA-COMP:9954"/>
        <dbReference type="ChEBI" id="CHEBI:57856"/>
        <dbReference type="ChEBI" id="CHEBI:59789"/>
        <dbReference type="ChEBI" id="CHEBI:78449"/>
        <dbReference type="ChEBI" id="CHEBI:78845"/>
        <dbReference type="EC" id="2.1.1.197"/>
    </reaction>
</comment>
<evidence type="ECO:0000256" key="1">
    <source>
        <dbReference type="ARBA" id="ARBA00000852"/>
    </source>
</evidence>
<feature type="domain" description="Methyltransferase type 11" evidence="9">
    <location>
        <begin position="53"/>
        <end position="161"/>
    </location>
</feature>
<dbReference type="GO" id="GO:0102130">
    <property type="term" value="F:malonyl-CoA methyltransferase activity"/>
    <property type="evidence" value="ECO:0007669"/>
    <property type="project" value="UniProtKB-EC"/>
</dbReference>
<evidence type="ECO:0000256" key="8">
    <source>
        <dbReference type="HAMAP-Rule" id="MF_00835"/>
    </source>
</evidence>
<accession>A0A9D2RII5</accession>
<dbReference type="EC" id="2.1.1.197" evidence="3 8"/>
<dbReference type="PANTHER" id="PTHR13090:SF1">
    <property type="entry name" value="ARGININE-HYDROXYLASE NDUFAF5, MITOCHONDRIAL"/>
    <property type="match status" value="1"/>
</dbReference>
<evidence type="ECO:0000256" key="7">
    <source>
        <dbReference type="ARBA" id="ARBA00022756"/>
    </source>
</evidence>
<reference evidence="10" key="1">
    <citation type="journal article" date="2021" name="PeerJ">
        <title>Extensive microbial diversity within the chicken gut microbiome revealed by metagenomics and culture.</title>
        <authorList>
            <person name="Gilroy R."/>
            <person name="Ravi A."/>
            <person name="Getino M."/>
            <person name="Pursley I."/>
            <person name="Horton D.L."/>
            <person name="Alikhan N.F."/>
            <person name="Baker D."/>
            <person name="Gharbi K."/>
            <person name="Hall N."/>
            <person name="Watson M."/>
            <person name="Adriaenssens E.M."/>
            <person name="Foster-Nyarko E."/>
            <person name="Jarju S."/>
            <person name="Secka A."/>
            <person name="Antonio M."/>
            <person name="Oren A."/>
            <person name="Chaudhuri R.R."/>
            <person name="La Ragione R."/>
            <person name="Hildebrand F."/>
            <person name="Pallen M.J."/>
        </authorList>
    </citation>
    <scope>NUCLEOTIDE SEQUENCE</scope>
    <source>
        <strain evidence="10">9264</strain>
    </source>
</reference>
<evidence type="ECO:0000256" key="5">
    <source>
        <dbReference type="ARBA" id="ARBA00022679"/>
    </source>
</evidence>
<comment type="function">
    <text evidence="8">Converts the free carboxyl group of a malonyl-thioester to its methyl ester by transfer of a methyl group from S-adenosyl-L-methionine (SAM). It allows to synthesize pimeloyl-ACP via the fatty acid synthetic pathway.</text>
</comment>
<dbReference type="InterPro" id="IPR050602">
    <property type="entry name" value="Malonyl-ACP_OMT"/>
</dbReference>
<comment type="pathway">
    <text evidence="2 8">Cofactor biosynthesis; biotin biosynthesis.</text>
</comment>
<dbReference type="InterPro" id="IPR029063">
    <property type="entry name" value="SAM-dependent_MTases_sf"/>
</dbReference>
<dbReference type="HAMAP" id="MF_00835">
    <property type="entry name" value="BioC"/>
    <property type="match status" value="1"/>
</dbReference>
<evidence type="ECO:0000256" key="6">
    <source>
        <dbReference type="ARBA" id="ARBA00022691"/>
    </source>
</evidence>
<dbReference type="SUPFAM" id="SSF53335">
    <property type="entry name" value="S-adenosyl-L-methionine-dependent methyltransferases"/>
    <property type="match status" value="1"/>
</dbReference>
<dbReference type="GO" id="GO:0008757">
    <property type="term" value="F:S-adenosylmethionine-dependent methyltransferase activity"/>
    <property type="evidence" value="ECO:0007669"/>
    <property type="project" value="InterPro"/>
</dbReference>
<evidence type="ECO:0000256" key="4">
    <source>
        <dbReference type="ARBA" id="ARBA00022603"/>
    </source>
</evidence>
<comment type="similarity">
    <text evidence="8">Belongs to the methyltransferase superfamily.</text>
</comment>
<name>A0A9D2RII5_9BURK</name>
<dbReference type="GO" id="GO:0009102">
    <property type="term" value="P:biotin biosynthetic process"/>
    <property type="evidence" value="ECO:0007669"/>
    <property type="project" value="UniProtKB-UniRule"/>
</dbReference>
<dbReference type="GO" id="GO:0032259">
    <property type="term" value="P:methylation"/>
    <property type="evidence" value="ECO:0007669"/>
    <property type="project" value="UniProtKB-KW"/>
</dbReference>
<comment type="caution">
    <text evidence="10">The sequence shown here is derived from an EMBL/GenBank/DDBJ whole genome shotgun (WGS) entry which is preliminary data.</text>
</comment>
<evidence type="ECO:0000256" key="3">
    <source>
        <dbReference type="ARBA" id="ARBA00012327"/>
    </source>
</evidence>
<sequence>MSQASLLPIQPRHVIQQFNRRAPLDSSQFIYGEIAQRMLSRLSYIRLDAKHVLDAGCGAGHALDPLRSRYPDMDYVGIDASPALLAVANERHAKQASLWDRLRNHSRKPVRFIEADLATPVLPAESINLLWSNMALHWHPEPEAVFSEWRRVLAPEGLAMFSTLGPGSFAELRAALHSVDPDDHTLQFVDMHDYGDQMLHNGFTDPVMDQEVITLTYQSAEKLLNEVHALGGNAHTARRDGMRGRGWRQRLIAALESQRHMDGTIHLTLEVAYGHAWRATTRKNAATGEVHIPISSIGRRKSS</sequence>
<evidence type="ECO:0000313" key="11">
    <source>
        <dbReference type="Proteomes" id="UP000823889"/>
    </source>
</evidence>
<keyword evidence="4 8" id="KW-0489">Methyltransferase</keyword>
<dbReference type="InterPro" id="IPR011814">
    <property type="entry name" value="BioC"/>
</dbReference>
<dbReference type="CDD" id="cd02440">
    <property type="entry name" value="AdoMet_MTases"/>
    <property type="match status" value="1"/>
</dbReference>
<protein>
    <recommendedName>
        <fullName evidence="3 8">Malonyl-[acyl-carrier protein] O-methyltransferase</fullName>
        <shortName evidence="8">Malonyl-ACP O-methyltransferase</shortName>
        <ecNumber evidence="3 8">2.1.1.197</ecNumber>
    </recommendedName>
    <alternativeName>
        <fullName evidence="8">Biotin synthesis protein BioC</fullName>
    </alternativeName>
</protein>
<gene>
    <name evidence="8" type="primary">bioC</name>
    <name evidence="10" type="ORF">H9906_01185</name>
</gene>
<keyword evidence="6 8" id="KW-0949">S-adenosyl-L-methionine</keyword>
<keyword evidence="7 8" id="KW-0093">Biotin biosynthesis</keyword>
<dbReference type="Pfam" id="PF08241">
    <property type="entry name" value="Methyltransf_11"/>
    <property type="match status" value="1"/>
</dbReference>
<dbReference type="Proteomes" id="UP000823889">
    <property type="component" value="Unassembled WGS sequence"/>
</dbReference>
<dbReference type="AlphaFoldDB" id="A0A9D2RII5"/>
<evidence type="ECO:0000259" key="9">
    <source>
        <dbReference type="Pfam" id="PF08241"/>
    </source>
</evidence>
<dbReference type="Gene3D" id="3.40.50.150">
    <property type="entry name" value="Vaccinia Virus protein VP39"/>
    <property type="match status" value="1"/>
</dbReference>
<organism evidence="10 11">
    <name type="scientific">Candidatus Paenalcaligenes intestinipullorum</name>
    <dbReference type="NCBI Taxonomy" id="2838718"/>
    <lineage>
        <taxon>Bacteria</taxon>
        <taxon>Pseudomonadati</taxon>
        <taxon>Pseudomonadota</taxon>
        <taxon>Betaproteobacteria</taxon>
        <taxon>Burkholderiales</taxon>
        <taxon>Alcaligenaceae</taxon>
        <taxon>Paenalcaligenes</taxon>
    </lineage>
</organism>